<gene>
    <name evidence="2" type="ORF">SK128_024223</name>
</gene>
<keyword evidence="3" id="KW-1185">Reference proteome</keyword>
<dbReference type="Proteomes" id="UP001381693">
    <property type="component" value="Unassembled WGS sequence"/>
</dbReference>
<protein>
    <submittedName>
        <fullName evidence="2">Uncharacterized protein</fullName>
    </submittedName>
</protein>
<evidence type="ECO:0000256" key="1">
    <source>
        <dbReference type="SAM" id="MobiDB-lite"/>
    </source>
</evidence>
<feature type="region of interest" description="Disordered" evidence="1">
    <location>
        <begin position="1"/>
        <end position="47"/>
    </location>
</feature>
<comment type="caution">
    <text evidence="2">The sequence shown here is derived from an EMBL/GenBank/DDBJ whole genome shotgun (WGS) entry which is preliminary data.</text>
</comment>
<reference evidence="2 3" key="1">
    <citation type="submission" date="2023-11" db="EMBL/GenBank/DDBJ databases">
        <title>Halocaridina rubra genome assembly.</title>
        <authorList>
            <person name="Smith C."/>
        </authorList>
    </citation>
    <scope>NUCLEOTIDE SEQUENCE [LARGE SCALE GENOMIC DNA]</scope>
    <source>
        <strain evidence="2">EP-1</strain>
        <tissue evidence="2">Whole</tissue>
    </source>
</reference>
<evidence type="ECO:0000313" key="2">
    <source>
        <dbReference type="EMBL" id="KAK7080297.1"/>
    </source>
</evidence>
<feature type="compositionally biased region" description="Acidic residues" evidence="1">
    <location>
        <begin position="18"/>
        <end position="37"/>
    </location>
</feature>
<name>A0AAN8XBH5_HALRR</name>
<evidence type="ECO:0000313" key="3">
    <source>
        <dbReference type="Proteomes" id="UP001381693"/>
    </source>
</evidence>
<dbReference type="AlphaFoldDB" id="A0AAN8XBH5"/>
<organism evidence="2 3">
    <name type="scientific">Halocaridina rubra</name>
    <name type="common">Hawaiian red shrimp</name>
    <dbReference type="NCBI Taxonomy" id="373956"/>
    <lineage>
        <taxon>Eukaryota</taxon>
        <taxon>Metazoa</taxon>
        <taxon>Ecdysozoa</taxon>
        <taxon>Arthropoda</taxon>
        <taxon>Crustacea</taxon>
        <taxon>Multicrustacea</taxon>
        <taxon>Malacostraca</taxon>
        <taxon>Eumalacostraca</taxon>
        <taxon>Eucarida</taxon>
        <taxon>Decapoda</taxon>
        <taxon>Pleocyemata</taxon>
        <taxon>Caridea</taxon>
        <taxon>Atyoidea</taxon>
        <taxon>Atyidae</taxon>
        <taxon>Halocaridina</taxon>
    </lineage>
</organism>
<dbReference type="EMBL" id="JAXCGZ010005999">
    <property type="protein sequence ID" value="KAK7080297.1"/>
    <property type="molecule type" value="Genomic_DNA"/>
</dbReference>
<sequence length="134" mass="15388">MAGDEEAPPEAPPAEGEAPPEEAPAEGEVPAEGEEALEPPPAPKKKPKFFVHWNRKKARFYDYNWDYGDNYYSSLVRYIDIKHGDYPRRMAFAERGIRSNVARKTIPDNRTSGLLEDVRKSIRNFELSQKTYMK</sequence>
<proteinExistence type="predicted"/>
<accession>A0AAN8XBH5</accession>